<feature type="region of interest" description="Disordered" evidence="1">
    <location>
        <begin position="1"/>
        <end position="20"/>
    </location>
</feature>
<reference evidence="2 3" key="1">
    <citation type="journal article" date="2016" name="Mol. Biol. Evol.">
        <title>Comparative Genomics of Early-Diverging Mushroom-Forming Fungi Provides Insights into the Origins of Lignocellulose Decay Capabilities.</title>
        <authorList>
            <person name="Nagy L.G."/>
            <person name="Riley R."/>
            <person name="Tritt A."/>
            <person name="Adam C."/>
            <person name="Daum C."/>
            <person name="Floudas D."/>
            <person name="Sun H."/>
            <person name="Yadav J.S."/>
            <person name="Pangilinan J."/>
            <person name="Larsson K.H."/>
            <person name="Matsuura K."/>
            <person name="Barry K."/>
            <person name="Labutti K."/>
            <person name="Kuo R."/>
            <person name="Ohm R.A."/>
            <person name="Bhattacharya S.S."/>
            <person name="Shirouzu T."/>
            <person name="Yoshinaga Y."/>
            <person name="Martin F.M."/>
            <person name="Grigoriev I.V."/>
            <person name="Hibbett D.S."/>
        </authorList>
    </citation>
    <scope>NUCLEOTIDE SEQUENCE [LARGE SCALE GENOMIC DNA]</scope>
    <source>
        <strain evidence="2 3">HHB12029</strain>
    </source>
</reference>
<evidence type="ECO:0000313" key="3">
    <source>
        <dbReference type="Proteomes" id="UP000077266"/>
    </source>
</evidence>
<sequence>MVSVKQSTTPSTSHGAPEDKYIALKSYSQSLHEYTQRQWLDARRQAELAAQQGATASSSRSHSANGFMRKSKSRKA</sequence>
<dbReference type="AlphaFoldDB" id="A0A165PR49"/>
<organism evidence="2 3">
    <name type="scientific">Exidia glandulosa HHB12029</name>
    <dbReference type="NCBI Taxonomy" id="1314781"/>
    <lineage>
        <taxon>Eukaryota</taxon>
        <taxon>Fungi</taxon>
        <taxon>Dikarya</taxon>
        <taxon>Basidiomycota</taxon>
        <taxon>Agaricomycotina</taxon>
        <taxon>Agaricomycetes</taxon>
        <taxon>Auriculariales</taxon>
        <taxon>Exidiaceae</taxon>
        <taxon>Exidia</taxon>
    </lineage>
</organism>
<evidence type="ECO:0000256" key="1">
    <source>
        <dbReference type="SAM" id="MobiDB-lite"/>
    </source>
</evidence>
<keyword evidence="3" id="KW-1185">Reference proteome</keyword>
<dbReference type="Proteomes" id="UP000077266">
    <property type="component" value="Unassembled WGS sequence"/>
</dbReference>
<proteinExistence type="predicted"/>
<name>A0A165PR49_EXIGL</name>
<feature type="compositionally biased region" description="Polar residues" evidence="1">
    <location>
        <begin position="1"/>
        <end position="14"/>
    </location>
</feature>
<dbReference type="InParanoid" id="A0A165PR49"/>
<gene>
    <name evidence="2" type="ORF">EXIGLDRAFT_759681</name>
</gene>
<feature type="compositionally biased region" description="Polar residues" evidence="1">
    <location>
        <begin position="52"/>
        <end position="64"/>
    </location>
</feature>
<evidence type="ECO:0000313" key="2">
    <source>
        <dbReference type="EMBL" id="KZW02552.1"/>
    </source>
</evidence>
<dbReference type="EMBL" id="KV425887">
    <property type="protein sequence ID" value="KZW02552.1"/>
    <property type="molecule type" value="Genomic_DNA"/>
</dbReference>
<feature type="region of interest" description="Disordered" evidence="1">
    <location>
        <begin position="47"/>
        <end position="76"/>
    </location>
</feature>
<accession>A0A165PR49</accession>
<protein>
    <submittedName>
        <fullName evidence="2">Uncharacterized protein</fullName>
    </submittedName>
</protein>